<evidence type="ECO:0000256" key="8">
    <source>
        <dbReference type="SAM" id="MobiDB-lite"/>
    </source>
</evidence>
<dbReference type="InterPro" id="IPR019933">
    <property type="entry name" value="DivIVA_domain"/>
</dbReference>
<dbReference type="PANTHER" id="PTHR35794">
    <property type="entry name" value="CELL DIVISION PROTEIN DIVIVA"/>
    <property type="match status" value="1"/>
</dbReference>
<dbReference type="PANTHER" id="PTHR35794:SF2">
    <property type="entry name" value="CELL DIVISION PROTEIN DIVIVA"/>
    <property type="match status" value="1"/>
</dbReference>
<keyword evidence="3" id="KW-0963">Cytoplasm</keyword>
<comment type="similarity">
    <text evidence="2">Belongs to the DivIVA family.</text>
</comment>
<dbReference type="Gene3D" id="6.10.250.660">
    <property type="match status" value="1"/>
</dbReference>
<evidence type="ECO:0000256" key="6">
    <source>
        <dbReference type="ARBA" id="ARBA00023306"/>
    </source>
</evidence>
<sequence length="241" mass="27688">MDIHNQEFKKRGHNGYDRYEVDSFLDKIIDSYGDCLDHNVDLKNENVQLKQEVAELKAKIQEFDKIKNSVNSSLISAQETADEIKAKAKADAESIINDARQKAEEKAADLHYQNQTLASDYLRLKKQVKEFRDQTKSLIQKELESLDDDSWQYYLDQYYHTNRMYPADGGEPIDPNNSPLVDNGDANDVNLEQETSNQEPAQLTGDSPKAETIDTDQRNQLEQPKDGDVTIVFPEDYKDHK</sequence>
<feature type="region of interest" description="Disordered" evidence="8">
    <location>
        <begin position="166"/>
        <end position="241"/>
    </location>
</feature>
<dbReference type="eggNOG" id="COG3599">
    <property type="taxonomic scope" value="Bacteria"/>
</dbReference>
<comment type="subcellular location">
    <subcellularLocation>
        <location evidence="1">Cytoplasm</location>
    </subcellularLocation>
</comment>
<evidence type="ECO:0000256" key="2">
    <source>
        <dbReference type="ARBA" id="ARBA00009008"/>
    </source>
</evidence>
<proteinExistence type="inferred from homology"/>
<evidence type="ECO:0000256" key="4">
    <source>
        <dbReference type="ARBA" id="ARBA00022618"/>
    </source>
</evidence>
<keyword evidence="5 7" id="KW-0175">Coiled coil</keyword>
<protein>
    <submittedName>
        <fullName evidence="9">Cell division initiation protein</fullName>
    </submittedName>
</protein>
<dbReference type="STRING" id="1122152.GCA_000425905_00156"/>
<keyword evidence="10" id="KW-1185">Reference proteome</keyword>
<accession>A0A0R1SAS9</accession>
<gene>
    <name evidence="9" type="ORF">FC23_GL000719</name>
</gene>
<dbReference type="NCBIfam" id="TIGR03544">
    <property type="entry name" value="DivI1A_domain"/>
    <property type="match status" value="1"/>
</dbReference>
<dbReference type="AlphaFoldDB" id="A0A0R1SAS9"/>
<dbReference type="Pfam" id="PF05103">
    <property type="entry name" value="DivIVA"/>
    <property type="match status" value="1"/>
</dbReference>
<feature type="compositionally biased region" description="Basic and acidic residues" evidence="8">
    <location>
        <begin position="208"/>
        <end position="228"/>
    </location>
</feature>
<dbReference type="EMBL" id="AZFB01000003">
    <property type="protein sequence ID" value="KRL63477.1"/>
    <property type="molecule type" value="Genomic_DNA"/>
</dbReference>
<dbReference type="GO" id="GO:0051301">
    <property type="term" value="P:cell division"/>
    <property type="evidence" value="ECO:0007669"/>
    <property type="project" value="UniProtKB-KW"/>
</dbReference>
<name>A0A0R1SAS9_9LACO</name>
<dbReference type="GO" id="GO:0005737">
    <property type="term" value="C:cytoplasm"/>
    <property type="evidence" value="ECO:0007669"/>
    <property type="project" value="UniProtKB-SubCell"/>
</dbReference>
<dbReference type="Proteomes" id="UP000051931">
    <property type="component" value="Unassembled WGS sequence"/>
</dbReference>
<dbReference type="PATRIC" id="fig|1122152.4.peg.733"/>
<comment type="caution">
    <text evidence="9">The sequence shown here is derived from an EMBL/GenBank/DDBJ whole genome shotgun (WGS) entry which is preliminary data.</text>
</comment>
<evidence type="ECO:0000313" key="10">
    <source>
        <dbReference type="Proteomes" id="UP000051931"/>
    </source>
</evidence>
<evidence type="ECO:0000256" key="5">
    <source>
        <dbReference type="ARBA" id="ARBA00023054"/>
    </source>
</evidence>
<reference evidence="9 10" key="1">
    <citation type="journal article" date="2015" name="Genome Announc.">
        <title>Expanding the biotechnology potential of lactobacilli through comparative genomics of 213 strains and associated genera.</title>
        <authorList>
            <person name="Sun Z."/>
            <person name="Harris H.M."/>
            <person name="McCann A."/>
            <person name="Guo C."/>
            <person name="Argimon S."/>
            <person name="Zhang W."/>
            <person name="Yang X."/>
            <person name="Jeffery I.B."/>
            <person name="Cooney J.C."/>
            <person name="Kagawa T.F."/>
            <person name="Liu W."/>
            <person name="Song Y."/>
            <person name="Salvetti E."/>
            <person name="Wrobel A."/>
            <person name="Rasinkangas P."/>
            <person name="Parkhill J."/>
            <person name="Rea M.C."/>
            <person name="O'Sullivan O."/>
            <person name="Ritari J."/>
            <person name="Douillard F.P."/>
            <person name="Paul Ross R."/>
            <person name="Yang R."/>
            <person name="Briner A.E."/>
            <person name="Felis G.E."/>
            <person name="de Vos W.M."/>
            <person name="Barrangou R."/>
            <person name="Klaenhammer T.R."/>
            <person name="Caufield P.W."/>
            <person name="Cui Y."/>
            <person name="Zhang H."/>
            <person name="O'Toole P.W."/>
        </authorList>
    </citation>
    <scope>NUCLEOTIDE SEQUENCE [LARGE SCALE GENOMIC DNA]</scope>
    <source>
        <strain evidence="9 10">DSM 15354</strain>
    </source>
</reference>
<feature type="compositionally biased region" description="Polar residues" evidence="8">
    <location>
        <begin position="190"/>
        <end position="205"/>
    </location>
</feature>
<keyword evidence="4 9" id="KW-0132">Cell division</keyword>
<keyword evidence="6" id="KW-0131">Cell cycle</keyword>
<evidence type="ECO:0000256" key="1">
    <source>
        <dbReference type="ARBA" id="ARBA00004496"/>
    </source>
</evidence>
<organism evidence="9 10">
    <name type="scientific">Lactobacillus psittaci DSM 15354</name>
    <dbReference type="NCBI Taxonomy" id="1122152"/>
    <lineage>
        <taxon>Bacteria</taxon>
        <taxon>Bacillati</taxon>
        <taxon>Bacillota</taxon>
        <taxon>Bacilli</taxon>
        <taxon>Lactobacillales</taxon>
        <taxon>Lactobacillaceae</taxon>
        <taxon>Lactobacillus</taxon>
    </lineage>
</organism>
<evidence type="ECO:0000313" key="9">
    <source>
        <dbReference type="EMBL" id="KRL63477.1"/>
    </source>
</evidence>
<evidence type="ECO:0000256" key="3">
    <source>
        <dbReference type="ARBA" id="ARBA00022490"/>
    </source>
</evidence>
<evidence type="ECO:0000256" key="7">
    <source>
        <dbReference type="SAM" id="Coils"/>
    </source>
</evidence>
<dbReference type="InterPro" id="IPR007793">
    <property type="entry name" value="DivIVA_fam"/>
</dbReference>
<feature type="coiled-coil region" evidence="7">
    <location>
        <begin position="39"/>
        <end position="134"/>
    </location>
</feature>